<dbReference type="PANTHER" id="PTHR23131">
    <property type="entry name" value="ENDORIBONUCLEASE LACTB2"/>
    <property type="match status" value="1"/>
</dbReference>
<reference evidence="2 3" key="1">
    <citation type="submission" date="2011-12" db="EMBL/GenBank/DDBJ databases">
        <authorList>
            <person name="Kriszt B."/>
            <person name="Tancsics A."/>
            <person name="Cserhati M."/>
            <person name="Toth A."/>
            <person name="Nagy I."/>
            <person name="Horvath B."/>
            <person name="Tamura T."/>
            <person name="Kukolya J."/>
            <person name="Szoboszlay S."/>
        </authorList>
    </citation>
    <scope>NUCLEOTIDE SEQUENCE [LARGE SCALE GENOMIC DNA]</scope>
    <source>
        <strain evidence="2 3">AK37</strain>
    </source>
</reference>
<dbReference type="PANTHER" id="PTHR23131:SF0">
    <property type="entry name" value="ENDORIBONUCLEASE LACTB2"/>
    <property type="match status" value="1"/>
</dbReference>
<dbReference type="SUPFAM" id="SSF56281">
    <property type="entry name" value="Metallo-hydrolase/oxidoreductase"/>
    <property type="match status" value="1"/>
</dbReference>
<sequence>MMALVHPAYAQLRQVTENAAVILAENPSIMSLEGTNTWILRAPGSDECVVIDPGPLDEGHLERIAQVPVAATLISHRHFDHTEGAERFSQLAECPVHAVLPEHRHGGGQQLSGGDVVEAAGLRIRVVATPGHTADSLSFVIEQDRSVLTADTILGRGTTVLDDSDGDLGDYLRSLRSLIGLGGGYTVLPGHGPELPDLETIAREYLAHREGRLEQVRGALRTLGAEATARQVVEHVYADVDPSLWGAAEKSVNVQLEYLRSHG</sequence>
<dbReference type="InterPro" id="IPR041516">
    <property type="entry name" value="LACTB2_WH"/>
</dbReference>
<comment type="caution">
    <text evidence="2">The sequence shown here is derived from an EMBL/GenBank/DDBJ whole genome shotgun (WGS) entry which is preliminary data.</text>
</comment>
<dbReference type="InterPro" id="IPR050662">
    <property type="entry name" value="Sec-metab_biosynth-thioest"/>
</dbReference>
<dbReference type="Gene3D" id="3.60.15.10">
    <property type="entry name" value="Ribonuclease Z/Hydroxyacylglutathione hydrolase-like"/>
    <property type="match status" value="1"/>
</dbReference>
<dbReference type="SMART" id="SM00849">
    <property type="entry name" value="Lactamase_B"/>
    <property type="match status" value="1"/>
</dbReference>
<dbReference type="AlphaFoldDB" id="H0JSD3"/>
<evidence type="ECO:0000313" key="3">
    <source>
        <dbReference type="Proteomes" id="UP000005064"/>
    </source>
</evidence>
<evidence type="ECO:0000259" key="1">
    <source>
        <dbReference type="SMART" id="SM00849"/>
    </source>
</evidence>
<dbReference type="Pfam" id="PF17778">
    <property type="entry name" value="WHD_BLACT"/>
    <property type="match status" value="1"/>
</dbReference>
<protein>
    <submittedName>
        <fullName evidence="2">Beta-lactamase</fullName>
    </submittedName>
</protein>
<feature type="domain" description="Metallo-beta-lactamase" evidence="1">
    <location>
        <begin position="34"/>
        <end position="191"/>
    </location>
</feature>
<accession>H0JSD3</accession>
<dbReference type="Pfam" id="PF00753">
    <property type="entry name" value="Lactamase_B"/>
    <property type="match status" value="1"/>
</dbReference>
<dbReference type="PATRIC" id="fig|1114960.4.peg.2514"/>
<name>H0JSD3_9NOCA</name>
<dbReference type="CDD" id="cd16278">
    <property type="entry name" value="metallo-hydrolase-like_MBL-fold"/>
    <property type="match status" value="1"/>
</dbReference>
<dbReference type="Gene3D" id="1.10.10.10">
    <property type="entry name" value="Winged helix-like DNA-binding domain superfamily/Winged helix DNA-binding domain"/>
    <property type="match status" value="1"/>
</dbReference>
<gene>
    <name evidence="2" type="ORF">AK37_12339</name>
</gene>
<dbReference type="Proteomes" id="UP000005064">
    <property type="component" value="Unassembled WGS sequence"/>
</dbReference>
<evidence type="ECO:0000313" key="2">
    <source>
        <dbReference type="EMBL" id="EHK83228.1"/>
    </source>
</evidence>
<organism evidence="2 3">
    <name type="scientific">Rhodococcus pyridinivorans AK37</name>
    <dbReference type="NCBI Taxonomy" id="1114960"/>
    <lineage>
        <taxon>Bacteria</taxon>
        <taxon>Bacillati</taxon>
        <taxon>Actinomycetota</taxon>
        <taxon>Actinomycetes</taxon>
        <taxon>Mycobacteriales</taxon>
        <taxon>Nocardiaceae</taxon>
        <taxon>Rhodococcus</taxon>
    </lineage>
</organism>
<proteinExistence type="predicted"/>
<dbReference type="InterPro" id="IPR036388">
    <property type="entry name" value="WH-like_DNA-bd_sf"/>
</dbReference>
<dbReference type="InterPro" id="IPR036866">
    <property type="entry name" value="RibonucZ/Hydroxyglut_hydro"/>
</dbReference>
<dbReference type="EMBL" id="AHBW01000041">
    <property type="protein sequence ID" value="EHK83228.1"/>
    <property type="molecule type" value="Genomic_DNA"/>
</dbReference>
<dbReference type="InterPro" id="IPR001279">
    <property type="entry name" value="Metallo-B-lactamas"/>
</dbReference>